<dbReference type="OrthoDB" id="9799092at2"/>
<sequence length="165" mass="19024">MQIRTLDSHDAALYRNLRLQGLQAHPEAFSSSYEEEQAYTLDHFESRLRNPDLYTYGAFFNGQLVGVVTLILEKKIKLKHRTNIVAMYVDMEQRRQGIGKMLMLQAINKAKTMDGIERIYLSVISNNEPAQKLYHSLGFETYGRDRNALKIGGSYVDDELMVLFI</sequence>
<dbReference type="EMBL" id="MSZX01000014">
    <property type="protein sequence ID" value="OPA73770.1"/>
    <property type="molecule type" value="Genomic_DNA"/>
</dbReference>
<protein>
    <submittedName>
        <fullName evidence="5">GNAT family N-acetyltransferase</fullName>
    </submittedName>
</protein>
<keyword evidence="3" id="KW-1133">Transmembrane helix</keyword>
<keyword evidence="3" id="KW-0472">Membrane</keyword>
<gene>
    <name evidence="5" type="ORF">BVG16_27185</name>
</gene>
<evidence type="ECO:0000256" key="3">
    <source>
        <dbReference type="SAM" id="Phobius"/>
    </source>
</evidence>
<keyword evidence="1 5" id="KW-0808">Transferase</keyword>
<reference evidence="5 6" key="1">
    <citation type="submission" date="2017-01" db="EMBL/GenBank/DDBJ databases">
        <title>Genome analysis of Paenibacillus selenitrireducens ES3-24.</title>
        <authorList>
            <person name="Xu D."/>
            <person name="Yao R."/>
            <person name="Zheng S."/>
        </authorList>
    </citation>
    <scope>NUCLEOTIDE SEQUENCE [LARGE SCALE GENOMIC DNA]</scope>
    <source>
        <strain evidence="5 6">ES3-24</strain>
    </source>
</reference>
<keyword evidence="2" id="KW-0012">Acyltransferase</keyword>
<keyword evidence="3" id="KW-0812">Transmembrane</keyword>
<evidence type="ECO:0000259" key="4">
    <source>
        <dbReference type="PROSITE" id="PS51186"/>
    </source>
</evidence>
<dbReference type="Proteomes" id="UP000190188">
    <property type="component" value="Unassembled WGS sequence"/>
</dbReference>
<dbReference type="SUPFAM" id="SSF55729">
    <property type="entry name" value="Acyl-CoA N-acyltransferases (Nat)"/>
    <property type="match status" value="1"/>
</dbReference>
<dbReference type="RefSeq" id="WP_078502340.1">
    <property type="nucleotide sequence ID" value="NZ_MSZX01000014.1"/>
</dbReference>
<dbReference type="InterPro" id="IPR050680">
    <property type="entry name" value="YpeA/RimI_acetyltransf"/>
</dbReference>
<dbReference type="InterPro" id="IPR016181">
    <property type="entry name" value="Acyl_CoA_acyltransferase"/>
</dbReference>
<proteinExistence type="predicted"/>
<feature type="transmembrane region" description="Helical" evidence="3">
    <location>
        <begin position="53"/>
        <end position="72"/>
    </location>
</feature>
<dbReference type="Pfam" id="PF00583">
    <property type="entry name" value="Acetyltransf_1"/>
    <property type="match status" value="1"/>
</dbReference>
<dbReference type="CDD" id="cd04301">
    <property type="entry name" value="NAT_SF"/>
    <property type="match status" value="1"/>
</dbReference>
<dbReference type="STRING" id="1324314.BVG16_27185"/>
<dbReference type="PROSITE" id="PS51186">
    <property type="entry name" value="GNAT"/>
    <property type="match status" value="1"/>
</dbReference>
<dbReference type="PANTHER" id="PTHR43420">
    <property type="entry name" value="ACETYLTRANSFERASE"/>
    <property type="match status" value="1"/>
</dbReference>
<organism evidence="5 6">
    <name type="scientific">Paenibacillus selenitireducens</name>
    <dbReference type="NCBI Taxonomy" id="1324314"/>
    <lineage>
        <taxon>Bacteria</taxon>
        <taxon>Bacillati</taxon>
        <taxon>Bacillota</taxon>
        <taxon>Bacilli</taxon>
        <taxon>Bacillales</taxon>
        <taxon>Paenibacillaceae</taxon>
        <taxon>Paenibacillus</taxon>
    </lineage>
</organism>
<evidence type="ECO:0000313" key="6">
    <source>
        <dbReference type="Proteomes" id="UP000190188"/>
    </source>
</evidence>
<evidence type="ECO:0000313" key="5">
    <source>
        <dbReference type="EMBL" id="OPA73770.1"/>
    </source>
</evidence>
<name>A0A1T2X1M4_9BACL</name>
<feature type="domain" description="N-acetyltransferase" evidence="4">
    <location>
        <begin position="1"/>
        <end position="165"/>
    </location>
</feature>
<dbReference type="GO" id="GO:0016747">
    <property type="term" value="F:acyltransferase activity, transferring groups other than amino-acyl groups"/>
    <property type="evidence" value="ECO:0007669"/>
    <property type="project" value="InterPro"/>
</dbReference>
<dbReference type="Gene3D" id="3.40.630.30">
    <property type="match status" value="1"/>
</dbReference>
<keyword evidence="6" id="KW-1185">Reference proteome</keyword>
<evidence type="ECO:0000256" key="2">
    <source>
        <dbReference type="ARBA" id="ARBA00023315"/>
    </source>
</evidence>
<comment type="caution">
    <text evidence="5">The sequence shown here is derived from an EMBL/GenBank/DDBJ whole genome shotgun (WGS) entry which is preliminary data.</text>
</comment>
<dbReference type="InterPro" id="IPR000182">
    <property type="entry name" value="GNAT_dom"/>
</dbReference>
<dbReference type="PANTHER" id="PTHR43420:SF12">
    <property type="entry name" value="N-ACETYLTRANSFERASE DOMAIN-CONTAINING PROTEIN"/>
    <property type="match status" value="1"/>
</dbReference>
<accession>A0A1T2X1M4</accession>
<evidence type="ECO:0000256" key="1">
    <source>
        <dbReference type="ARBA" id="ARBA00022679"/>
    </source>
</evidence>
<dbReference type="AlphaFoldDB" id="A0A1T2X1M4"/>